<dbReference type="Proteomes" id="UP000587527">
    <property type="component" value="Unassembled WGS sequence"/>
</dbReference>
<dbReference type="PROSITE" id="PS51257">
    <property type="entry name" value="PROKAR_LIPOPROTEIN"/>
    <property type="match status" value="1"/>
</dbReference>
<name>A0A841BW35_9ACTN</name>
<organism evidence="2 3">
    <name type="scientific">Allocatelliglobosispora scoriae</name>
    <dbReference type="NCBI Taxonomy" id="643052"/>
    <lineage>
        <taxon>Bacteria</taxon>
        <taxon>Bacillati</taxon>
        <taxon>Actinomycetota</taxon>
        <taxon>Actinomycetes</taxon>
        <taxon>Micromonosporales</taxon>
        <taxon>Micromonosporaceae</taxon>
        <taxon>Allocatelliglobosispora</taxon>
    </lineage>
</organism>
<dbReference type="RefSeq" id="WP_184844319.1">
    <property type="nucleotide sequence ID" value="NZ_JACHMN010000003.1"/>
</dbReference>
<evidence type="ECO:0008006" key="4">
    <source>
        <dbReference type="Google" id="ProtNLM"/>
    </source>
</evidence>
<gene>
    <name evidence="2" type="ORF">F4553_006751</name>
</gene>
<feature type="compositionally biased region" description="Low complexity" evidence="1">
    <location>
        <begin position="30"/>
        <end position="49"/>
    </location>
</feature>
<accession>A0A841BW35</accession>
<dbReference type="EMBL" id="JACHMN010000003">
    <property type="protein sequence ID" value="MBB5873317.1"/>
    <property type="molecule type" value="Genomic_DNA"/>
</dbReference>
<dbReference type="AlphaFoldDB" id="A0A841BW35"/>
<evidence type="ECO:0000313" key="3">
    <source>
        <dbReference type="Proteomes" id="UP000587527"/>
    </source>
</evidence>
<evidence type="ECO:0000256" key="1">
    <source>
        <dbReference type="SAM" id="MobiDB-lite"/>
    </source>
</evidence>
<sequence>MPYRPSTALQLTAAVALVSLLAGCPKDSPDSSSPTVSTQLSPSPSPAKPLAAAPTCAEIKGSIVRGLIDPYYAFGKDGAPLTEGIFSGEDGLNLVVQQPCTTGDLGGEIGNVTVGTIMNSIVDTTGRTWSVMLCTKGADRAQCVVHFALGDRDPIESVTVADKKLTLVYLTRPADGPAAGVSIKRTAIYATDGTILKEQSHTDAPYTP</sequence>
<proteinExistence type="predicted"/>
<feature type="region of interest" description="Disordered" evidence="1">
    <location>
        <begin position="28"/>
        <end position="49"/>
    </location>
</feature>
<evidence type="ECO:0000313" key="2">
    <source>
        <dbReference type="EMBL" id="MBB5873317.1"/>
    </source>
</evidence>
<comment type="caution">
    <text evidence="2">The sequence shown here is derived from an EMBL/GenBank/DDBJ whole genome shotgun (WGS) entry which is preliminary data.</text>
</comment>
<reference evidence="2 3" key="1">
    <citation type="submission" date="2020-08" db="EMBL/GenBank/DDBJ databases">
        <title>Sequencing the genomes of 1000 actinobacteria strains.</title>
        <authorList>
            <person name="Klenk H.-P."/>
        </authorList>
    </citation>
    <scope>NUCLEOTIDE SEQUENCE [LARGE SCALE GENOMIC DNA]</scope>
    <source>
        <strain evidence="2 3">DSM 45362</strain>
    </source>
</reference>
<protein>
    <recommendedName>
        <fullName evidence="4">Lipoprotein</fullName>
    </recommendedName>
</protein>
<keyword evidence="3" id="KW-1185">Reference proteome</keyword>